<organism evidence="13 14">
    <name type="scientific">Cloeon dipterum</name>
    <dbReference type="NCBI Taxonomy" id="197152"/>
    <lineage>
        <taxon>Eukaryota</taxon>
        <taxon>Metazoa</taxon>
        <taxon>Ecdysozoa</taxon>
        <taxon>Arthropoda</taxon>
        <taxon>Hexapoda</taxon>
        <taxon>Insecta</taxon>
        <taxon>Pterygota</taxon>
        <taxon>Palaeoptera</taxon>
        <taxon>Ephemeroptera</taxon>
        <taxon>Pisciforma</taxon>
        <taxon>Baetidae</taxon>
        <taxon>Cloeon</taxon>
    </lineage>
</organism>
<evidence type="ECO:0000256" key="11">
    <source>
        <dbReference type="ARBA" id="ARBA00048044"/>
    </source>
</evidence>
<dbReference type="GO" id="GO:0006784">
    <property type="term" value="P:heme A biosynthetic process"/>
    <property type="evidence" value="ECO:0007669"/>
    <property type="project" value="InterPro"/>
</dbReference>
<evidence type="ECO:0000256" key="4">
    <source>
        <dbReference type="ARBA" id="ARBA00022723"/>
    </source>
</evidence>
<feature type="transmembrane region" description="Helical" evidence="12">
    <location>
        <begin position="54"/>
        <end position="74"/>
    </location>
</feature>
<keyword evidence="7" id="KW-0408">Iron</keyword>
<comment type="cofactor">
    <cofactor evidence="1">
        <name>heme b</name>
        <dbReference type="ChEBI" id="CHEBI:60344"/>
    </cofactor>
</comment>
<feature type="transmembrane region" description="Helical" evidence="12">
    <location>
        <begin position="349"/>
        <end position="372"/>
    </location>
</feature>
<dbReference type="GO" id="GO:0016653">
    <property type="term" value="F:oxidoreductase activity, acting on NAD(P)H, heme protein as acceptor"/>
    <property type="evidence" value="ECO:0007669"/>
    <property type="project" value="TreeGrafter"/>
</dbReference>
<sequence>MSMWRAACGLQRAVGRMSCPLQRTRPVKLLVGPLARMPVRGAATVAVEGSQKAVGWWLMGCGGMVFGAVVLGGVTRLTESGLSMVTWRLLGEHRPRTQQEWQDEFARYQQFPEFQIKNKDMRLEEFKMIWWMEYLHRQWGRTIGAAFFLPAAFFWATGRLSPGLKRRVVACGGLLGVQGLLGWYMVRSGLEHERFSAPESSEPRVSQYRLAAHLGTAFLLYTLLLWNGLDQLLPAQPMPQGASALAVQQARRLRGMVHGCKAAVLLTAVSGAFVAGLDAGLVYNSFPKMADRWIPSDVLAMSPPLRNLTENPTTVQFQHRVLGTGTLLLVTGAWLLARRRTLPPRAHTAAAAAAAMAWMQVLMGITTLLTLVPVPIAAAHQSGSLMLLSFAIWLSHELKRVPK</sequence>
<keyword evidence="9 12" id="KW-0472">Membrane</keyword>
<evidence type="ECO:0000256" key="7">
    <source>
        <dbReference type="ARBA" id="ARBA00023004"/>
    </source>
</evidence>
<dbReference type="OrthoDB" id="1726137at2759"/>
<evidence type="ECO:0000256" key="1">
    <source>
        <dbReference type="ARBA" id="ARBA00001970"/>
    </source>
</evidence>
<comment type="catalytic activity">
    <reaction evidence="11">
        <text>Fe(II)-heme o + 2 A + H2O = Fe(II)-heme a + 2 AH2</text>
        <dbReference type="Rhea" id="RHEA:63388"/>
        <dbReference type="ChEBI" id="CHEBI:13193"/>
        <dbReference type="ChEBI" id="CHEBI:15377"/>
        <dbReference type="ChEBI" id="CHEBI:17499"/>
        <dbReference type="ChEBI" id="CHEBI:60530"/>
        <dbReference type="ChEBI" id="CHEBI:61715"/>
        <dbReference type="EC" id="1.17.99.9"/>
    </reaction>
    <physiologicalReaction direction="left-to-right" evidence="11">
        <dbReference type="Rhea" id="RHEA:63389"/>
    </physiologicalReaction>
</comment>
<feature type="transmembrane region" description="Helical" evidence="12">
    <location>
        <begin position="206"/>
        <end position="226"/>
    </location>
</feature>
<keyword evidence="5 12" id="KW-1133">Transmembrane helix</keyword>
<dbReference type="PANTHER" id="PTHR23289:SF2">
    <property type="entry name" value="CYTOCHROME C OXIDASE ASSEMBLY PROTEIN COX15 HOMOLOG"/>
    <property type="match status" value="1"/>
</dbReference>
<keyword evidence="8" id="KW-0350">Heme biosynthesis</keyword>
<evidence type="ECO:0000313" key="14">
    <source>
        <dbReference type="Proteomes" id="UP000494165"/>
    </source>
</evidence>
<feature type="transmembrane region" description="Helical" evidence="12">
    <location>
        <begin position="168"/>
        <end position="186"/>
    </location>
</feature>
<evidence type="ECO:0000256" key="5">
    <source>
        <dbReference type="ARBA" id="ARBA00022989"/>
    </source>
</evidence>
<dbReference type="Pfam" id="PF02628">
    <property type="entry name" value="COX15-CtaA"/>
    <property type="match status" value="1"/>
</dbReference>
<dbReference type="InterPro" id="IPR023754">
    <property type="entry name" value="HemeA_Synthase_type2"/>
</dbReference>
<evidence type="ECO:0000256" key="9">
    <source>
        <dbReference type="ARBA" id="ARBA00023136"/>
    </source>
</evidence>
<evidence type="ECO:0000256" key="3">
    <source>
        <dbReference type="ARBA" id="ARBA00022692"/>
    </source>
</evidence>
<dbReference type="GO" id="GO:0120547">
    <property type="term" value="F:heme A synthase activity"/>
    <property type="evidence" value="ECO:0007669"/>
    <property type="project" value="UniProtKB-EC"/>
</dbReference>
<reference evidence="13 14" key="1">
    <citation type="submission" date="2020-04" db="EMBL/GenBank/DDBJ databases">
        <authorList>
            <person name="Alioto T."/>
            <person name="Alioto T."/>
            <person name="Gomez Garrido J."/>
        </authorList>
    </citation>
    <scope>NUCLEOTIDE SEQUENCE [LARGE SCALE GENOMIC DNA]</scope>
</reference>
<evidence type="ECO:0000256" key="6">
    <source>
        <dbReference type="ARBA" id="ARBA00023002"/>
    </source>
</evidence>
<evidence type="ECO:0000256" key="12">
    <source>
        <dbReference type="SAM" id="Phobius"/>
    </source>
</evidence>
<comment type="caution">
    <text evidence="13">The sequence shown here is derived from an EMBL/GenBank/DDBJ whole genome shotgun (WGS) entry which is preliminary data.</text>
</comment>
<dbReference type="EMBL" id="CADEPI010000232">
    <property type="protein sequence ID" value="CAB3381353.1"/>
    <property type="molecule type" value="Genomic_DNA"/>
</dbReference>
<feature type="transmembrane region" description="Helical" evidence="12">
    <location>
        <begin position="317"/>
        <end position="337"/>
    </location>
</feature>
<dbReference type="GO" id="GO:0046872">
    <property type="term" value="F:metal ion binding"/>
    <property type="evidence" value="ECO:0007669"/>
    <property type="project" value="UniProtKB-KW"/>
</dbReference>
<gene>
    <name evidence="13" type="ORF">CLODIP_2_CD02814</name>
</gene>
<evidence type="ECO:0000256" key="8">
    <source>
        <dbReference type="ARBA" id="ARBA00023133"/>
    </source>
</evidence>
<evidence type="ECO:0000256" key="10">
    <source>
        <dbReference type="ARBA" id="ARBA00044501"/>
    </source>
</evidence>
<keyword evidence="6" id="KW-0560">Oxidoreductase</keyword>
<proteinExistence type="predicted"/>
<comment type="subcellular location">
    <subcellularLocation>
        <location evidence="2">Membrane</location>
        <topology evidence="2">Multi-pass membrane protein</topology>
    </subcellularLocation>
</comment>
<evidence type="ECO:0008006" key="15">
    <source>
        <dbReference type="Google" id="ProtNLM"/>
    </source>
</evidence>
<keyword evidence="4" id="KW-0479">Metal-binding</keyword>
<accession>A0A8S1DK06</accession>
<dbReference type="AlphaFoldDB" id="A0A8S1DK06"/>
<feature type="transmembrane region" description="Helical" evidence="12">
    <location>
        <begin position="262"/>
        <end position="283"/>
    </location>
</feature>
<dbReference type="GO" id="GO:0005743">
    <property type="term" value="C:mitochondrial inner membrane"/>
    <property type="evidence" value="ECO:0007669"/>
    <property type="project" value="TreeGrafter"/>
</dbReference>
<comment type="pathway">
    <text evidence="10">Porphyrin-containing compound metabolism; heme A biosynthesis; heme A from heme O: step 1/1.</text>
</comment>
<dbReference type="PANTHER" id="PTHR23289">
    <property type="entry name" value="CYTOCHROME C OXIDASE ASSEMBLY PROTEIN COX15"/>
    <property type="match status" value="1"/>
</dbReference>
<dbReference type="Proteomes" id="UP000494165">
    <property type="component" value="Unassembled WGS sequence"/>
</dbReference>
<evidence type="ECO:0000313" key="13">
    <source>
        <dbReference type="EMBL" id="CAB3381353.1"/>
    </source>
</evidence>
<dbReference type="InterPro" id="IPR003780">
    <property type="entry name" value="COX15/CtaA_fam"/>
</dbReference>
<keyword evidence="3 12" id="KW-0812">Transmembrane</keyword>
<feature type="transmembrane region" description="Helical" evidence="12">
    <location>
        <begin position="138"/>
        <end position="156"/>
    </location>
</feature>
<protein>
    <recommendedName>
        <fullName evidence="15">Cytochrome c oxidase assembly protein COX15 homolog</fullName>
    </recommendedName>
</protein>
<keyword evidence="14" id="KW-1185">Reference proteome</keyword>
<name>A0A8S1DK06_9INSE</name>
<evidence type="ECO:0000256" key="2">
    <source>
        <dbReference type="ARBA" id="ARBA00004141"/>
    </source>
</evidence>